<evidence type="ECO:0000313" key="4">
    <source>
        <dbReference type="Proteomes" id="UP000230821"/>
    </source>
</evidence>
<keyword evidence="3" id="KW-0808">Transferase</keyword>
<gene>
    <name evidence="3" type="ORF">CSA56_17905</name>
</gene>
<dbReference type="Pfam" id="PF00534">
    <property type="entry name" value="Glycos_transf_1"/>
    <property type="match status" value="1"/>
</dbReference>
<dbReference type="GO" id="GO:0016757">
    <property type="term" value="F:glycosyltransferase activity"/>
    <property type="evidence" value="ECO:0007669"/>
    <property type="project" value="InterPro"/>
</dbReference>
<evidence type="ECO:0000259" key="2">
    <source>
        <dbReference type="Pfam" id="PF13439"/>
    </source>
</evidence>
<dbReference type="PANTHER" id="PTHR45947:SF3">
    <property type="entry name" value="SULFOQUINOVOSYL TRANSFERASE SQD2"/>
    <property type="match status" value="1"/>
</dbReference>
<comment type="caution">
    <text evidence="3">The sequence shown here is derived from an EMBL/GenBank/DDBJ whole genome shotgun (WGS) entry which is preliminary data.</text>
</comment>
<name>A0A2G6K795_9BACT</name>
<organism evidence="3 4">
    <name type="scientific">candidate division KSB3 bacterium</name>
    <dbReference type="NCBI Taxonomy" id="2044937"/>
    <lineage>
        <taxon>Bacteria</taxon>
        <taxon>candidate division KSB3</taxon>
    </lineage>
</organism>
<evidence type="ECO:0000259" key="1">
    <source>
        <dbReference type="Pfam" id="PF00534"/>
    </source>
</evidence>
<sequence length="360" mass="41542">MRLAIVHDGLATNGGRGGAEWVLTVLKEMYPEAPVYTTVYNKSRMPEYFQNYDIHPSFLQHFPYAQKNHRLYLPLMPTAVEQLDLRGFDVVLSCSHSVVKGIITSPATRHLCYCYTPLRYAWDMYHEYMELGWKNRIMRLLIPPLLTYIRTWDSLSSNRVDRFIAISHYVAQRIRKYYRRESVVIYPPVDVLLFSLAPTIEPYFLIVSRLEAYKRIELAVKAFNRLELPLVIIGEGTERERLTSMARDNITFLGRQPDNVVREHLSRCQALIFPGEEDFGITPVEAQSSGRPVIAYHGGGALETVTEHTGLFFHQKTPEALVEAVQQFDASRFDPVAIREHAEQFDIAVFRQQIREMIGA</sequence>
<dbReference type="InterPro" id="IPR028098">
    <property type="entry name" value="Glyco_trans_4-like_N"/>
</dbReference>
<reference evidence="3 4" key="1">
    <citation type="submission" date="2017-10" db="EMBL/GenBank/DDBJ databases">
        <title>Novel microbial diversity and functional potential in the marine mammal oral microbiome.</title>
        <authorList>
            <person name="Dudek N.K."/>
            <person name="Sun C.L."/>
            <person name="Burstein D."/>
            <person name="Kantor R.S."/>
            <person name="Aliaga Goltsman D.S."/>
            <person name="Bik E.M."/>
            <person name="Thomas B.C."/>
            <person name="Banfield J.F."/>
            <person name="Relman D.A."/>
        </authorList>
    </citation>
    <scope>NUCLEOTIDE SEQUENCE [LARGE SCALE GENOMIC DNA]</scope>
    <source>
        <strain evidence="3">DOLJORAL78_47_16</strain>
    </source>
</reference>
<proteinExistence type="predicted"/>
<dbReference type="InterPro" id="IPR001296">
    <property type="entry name" value="Glyco_trans_1"/>
</dbReference>
<dbReference type="AlphaFoldDB" id="A0A2G6K795"/>
<dbReference type="Proteomes" id="UP000230821">
    <property type="component" value="Unassembled WGS sequence"/>
</dbReference>
<evidence type="ECO:0000313" key="3">
    <source>
        <dbReference type="EMBL" id="PIE31578.1"/>
    </source>
</evidence>
<dbReference type="Gene3D" id="3.40.50.2000">
    <property type="entry name" value="Glycogen Phosphorylase B"/>
    <property type="match status" value="2"/>
</dbReference>
<dbReference type="InterPro" id="IPR050194">
    <property type="entry name" value="Glycosyltransferase_grp1"/>
</dbReference>
<accession>A0A2G6K795</accession>
<feature type="domain" description="Glycosyltransferase subfamily 4-like N-terminal" evidence="2">
    <location>
        <begin position="17"/>
        <end position="191"/>
    </location>
</feature>
<dbReference type="PANTHER" id="PTHR45947">
    <property type="entry name" value="SULFOQUINOVOSYL TRANSFERASE SQD2"/>
    <property type="match status" value="1"/>
</dbReference>
<feature type="domain" description="Glycosyl transferase family 1" evidence="1">
    <location>
        <begin position="199"/>
        <end position="332"/>
    </location>
</feature>
<dbReference type="SUPFAM" id="SSF53756">
    <property type="entry name" value="UDP-Glycosyltransferase/glycogen phosphorylase"/>
    <property type="match status" value="1"/>
</dbReference>
<protein>
    <submittedName>
        <fullName evidence="3">Glycosyl transferase</fullName>
    </submittedName>
</protein>
<dbReference type="EMBL" id="PDSK01000139">
    <property type="protein sequence ID" value="PIE31578.1"/>
    <property type="molecule type" value="Genomic_DNA"/>
</dbReference>
<dbReference type="Pfam" id="PF13439">
    <property type="entry name" value="Glyco_transf_4"/>
    <property type="match status" value="1"/>
</dbReference>